<organism evidence="1 2">
    <name type="scientific">Rhizophagus irregularis</name>
    <dbReference type="NCBI Taxonomy" id="588596"/>
    <lineage>
        <taxon>Eukaryota</taxon>
        <taxon>Fungi</taxon>
        <taxon>Fungi incertae sedis</taxon>
        <taxon>Mucoromycota</taxon>
        <taxon>Glomeromycotina</taxon>
        <taxon>Glomeromycetes</taxon>
        <taxon>Glomerales</taxon>
        <taxon>Glomeraceae</taxon>
        <taxon>Rhizophagus</taxon>
    </lineage>
</organism>
<gene>
    <name evidence="1" type="ORF">RhiirA1_99861</name>
</gene>
<accession>A0A2N0S4T9</accession>
<evidence type="ECO:0000313" key="1">
    <source>
        <dbReference type="EMBL" id="PKC70537.1"/>
    </source>
</evidence>
<dbReference type="AlphaFoldDB" id="A0A2N0S4T9"/>
<comment type="caution">
    <text evidence="1">The sequence shown here is derived from an EMBL/GenBank/DDBJ whole genome shotgun (WGS) entry which is preliminary data.</text>
</comment>
<reference evidence="1 2" key="2">
    <citation type="submission" date="2017-10" db="EMBL/GenBank/DDBJ databases">
        <title>Genome analyses suggest a sexual origin of heterokaryosis in a supposedly ancient asexual fungus.</title>
        <authorList>
            <person name="Corradi N."/>
            <person name="Sedzielewska K."/>
            <person name="Noel J."/>
            <person name="Charron P."/>
            <person name="Farinelli L."/>
            <person name="Marton T."/>
            <person name="Kruger M."/>
            <person name="Pelin A."/>
            <person name="Brachmann A."/>
            <person name="Corradi N."/>
        </authorList>
    </citation>
    <scope>NUCLEOTIDE SEQUENCE [LARGE SCALE GENOMIC DNA]</scope>
    <source>
        <strain evidence="1 2">A1</strain>
    </source>
</reference>
<reference evidence="1 2" key="1">
    <citation type="submission" date="2017-10" db="EMBL/GenBank/DDBJ databases">
        <title>Extensive intraspecific genome diversity in a model arbuscular mycorrhizal fungus.</title>
        <authorList>
            <person name="Chen E.C.H."/>
            <person name="Morin E."/>
            <person name="Baudet D."/>
            <person name="Noel J."/>
            <person name="Ndikumana S."/>
            <person name="Charron P."/>
            <person name="St-Onge C."/>
            <person name="Giorgi J."/>
            <person name="Grigoriev I.V."/>
            <person name="Roux C."/>
            <person name="Martin F.M."/>
            <person name="Corradi N."/>
        </authorList>
    </citation>
    <scope>NUCLEOTIDE SEQUENCE [LARGE SCALE GENOMIC DNA]</scope>
    <source>
        <strain evidence="1 2">A1</strain>
    </source>
</reference>
<dbReference type="Proteomes" id="UP000232688">
    <property type="component" value="Unassembled WGS sequence"/>
</dbReference>
<proteinExistence type="predicted"/>
<protein>
    <submittedName>
        <fullName evidence="1">Uncharacterized protein</fullName>
    </submittedName>
</protein>
<dbReference type="VEuPathDB" id="FungiDB:RhiirA1_99861"/>
<dbReference type="EMBL" id="LLXH01000216">
    <property type="protein sequence ID" value="PKC70537.1"/>
    <property type="molecule type" value="Genomic_DNA"/>
</dbReference>
<sequence>MTSATLSSFLGLDKIKVIESFITNCSYSTPTIFALIARHPRHLEVSLNEDNLIQIRS</sequence>
<name>A0A2N0S4T9_9GLOM</name>
<evidence type="ECO:0000313" key="2">
    <source>
        <dbReference type="Proteomes" id="UP000232688"/>
    </source>
</evidence>